<feature type="compositionally biased region" description="Low complexity" evidence="1">
    <location>
        <begin position="295"/>
        <end position="305"/>
    </location>
</feature>
<evidence type="ECO:0008006" key="5">
    <source>
        <dbReference type="Google" id="ProtNLM"/>
    </source>
</evidence>
<organism evidence="3 4">
    <name type="scientific">Kolteria novifilia</name>
    <dbReference type="NCBI Taxonomy" id="2527975"/>
    <lineage>
        <taxon>Bacteria</taxon>
        <taxon>Pseudomonadati</taxon>
        <taxon>Planctomycetota</taxon>
        <taxon>Planctomycetia</taxon>
        <taxon>Kolteriales</taxon>
        <taxon>Kolteriaceae</taxon>
        <taxon>Kolteria</taxon>
    </lineage>
</organism>
<reference evidence="3 4" key="1">
    <citation type="submission" date="2019-02" db="EMBL/GenBank/DDBJ databases">
        <title>Deep-cultivation of Planctomycetes and their phenomic and genomic characterization uncovers novel biology.</title>
        <authorList>
            <person name="Wiegand S."/>
            <person name="Jogler M."/>
            <person name="Boedeker C."/>
            <person name="Pinto D."/>
            <person name="Vollmers J."/>
            <person name="Rivas-Marin E."/>
            <person name="Kohn T."/>
            <person name="Peeters S.H."/>
            <person name="Heuer A."/>
            <person name="Rast P."/>
            <person name="Oberbeckmann S."/>
            <person name="Bunk B."/>
            <person name="Jeske O."/>
            <person name="Meyerdierks A."/>
            <person name="Storesund J.E."/>
            <person name="Kallscheuer N."/>
            <person name="Luecker S."/>
            <person name="Lage O.M."/>
            <person name="Pohl T."/>
            <person name="Merkel B.J."/>
            <person name="Hornburger P."/>
            <person name="Mueller R.-W."/>
            <person name="Bruemmer F."/>
            <person name="Labrenz M."/>
            <person name="Spormann A.M."/>
            <person name="Op den Camp H."/>
            <person name="Overmann J."/>
            <person name="Amann R."/>
            <person name="Jetten M.S.M."/>
            <person name="Mascher T."/>
            <person name="Medema M.H."/>
            <person name="Devos D.P."/>
            <person name="Kaster A.-K."/>
            <person name="Ovreas L."/>
            <person name="Rohde M."/>
            <person name="Galperin M.Y."/>
            <person name="Jogler C."/>
        </authorList>
    </citation>
    <scope>NUCLEOTIDE SEQUENCE [LARGE SCALE GENOMIC DNA]</scope>
    <source>
        <strain evidence="3 4">Pan216</strain>
    </source>
</reference>
<proteinExistence type="predicted"/>
<feature type="signal peptide" evidence="2">
    <location>
        <begin position="1"/>
        <end position="23"/>
    </location>
</feature>
<evidence type="ECO:0000313" key="3">
    <source>
        <dbReference type="EMBL" id="QDU59806.1"/>
    </source>
</evidence>
<evidence type="ECO:0000313" key="4">
    <source>
        <dbReference type="Proteomes" id="UP000317093"/>
    </source>
</evidence>
<keyword evidence="2" id="KW-0732">Signal</keyword>
<gene>
    <name evidence="3" type="ORF">Pan216_06390</name>
</gene>
<dbReference type="Proteomes" id="UP000317093">
    <property type="component" value="Chromosome"/>
</dbReference>
<dbReference type="RefSeq" id="WP_419193202.1">
    <property type="nucleotide sequence ID" value="NZ_CP036279.1"/>
</dbReference>
<evidence type="ECO:0000256" key="1">
    <source>
        <dbReference type="SAM" id="MobiDB-lite"/>
    </source>
</evidence>
<feature type="region of interest" description="Disordered" evidence="1">
    <location>
        <begin position="277"/>
        <end position="368"/>
    </location>
</feature>
<feature type="compositionally biased region" description="Polar residues" evidence="1">
    <location>
        <begin position="338"/>
        <end position="349"/>
    </location>
</feature>
<keyword evidence="4" id="KW-1185">Reference proteome</keyword>
<feature type="chain" id="PRO_5021917857" description="Peptidase MA-like domain-containing protein" evidence="2">
    <location>
        <begin position="24"/>
        <end position="368"/>
    </location>
</feature>
<dbReference type="AlphaFoldDB" id="A0A518AYK4"/>
<name>A0A518AYK4_9BACT</name>
<sequence length="368" mass="41019" precursor="true">MKRLMPAVVAVFSLLIPAGSALGATWKSKNFVVKARRADVAEKVARYAEYYRREKAVEWLGQEIPNWDKPCSVTVKVTFGGAGGATAFTFDKGEILNQQMTVEGPLDRILESVLPHEVTHTVFAARFRRPLPRWADEGGAVLSEDYQELARHDLMVREMINGGRMIPLRRLFVLTEYPRDVMALYAQGFSVANYLVSLKGQEYGRQTFLDFAWDGQEQGWDNAVRRHYGFNNVNELEQAWINWLIDGKGTGADRATRLAMADKRANRTIGKERIVRGAMPEETTTQPSTHAYRDAGGARQAGQGAPDWTRSALTARQSGQGDPRTAAPIGMRPLPPKQEQSAPATTNPSPRRRLIPVAVGRTRRSHSS</sequence>
<accession>A0A518AYK4</accession>
<protein>
    <recommendedName>
        <fullName evidence="5">Peptidase MA-like domain-containing protein</fullName>
    </recommendedName>
</protein>
<dbReference type="EMBL" id="CP036279">
    <property type="protein sequence ID" value="QDU59806.1"/>
    <property type="molecule type" value="Genomic_DNA"/>
</dbReference>
<feature type="compositionally biased region" description="Polar residues" evidence="1">
    <location>
        <begin position="311"/>
        <end position="320"/>
    </location>
</feature>
<evidence type="ECO:0000256" key="2">
    <source>
        <dbReference type="SAM" id="SignalP"/>
    </source>
</evidence>
<dbReference type="KEGG" id="knv:Pan216_06390"/>